<evidence type="ECO:0008006" key="5">
    <source>
        <dbReference type="Google" id="ProtNLM"/>
    </source>
</evidence>
<keyword evidence="2" id="KW-0472">Membrane</keyword>
<name>A0AAE0QMM6_9TELE</name>
<dbReference type="Proteomes" id="UP001274896">
    <property type="component" value="Unassembled WGS sequence"/>
</dbReference>
<evidence type="ECO:0000313" key="4">
    <source>
        <dbReference type="Proteomes" id="UP001274896"/>
    </source>
</evidence>
<comment type="caution">
    <text evidence="3">The sequence shown here is derived from an EMBL/GenBank/DDBJ whole genome shotgun (WGS) entry which is preliminary data.</text>
</comment>
<dbReference type="AlphaFoldDB" id="A0AAE0QMM6"/>
<evidence type="ECO:0000256" key="2">
    <source>
        <dbReference type="SAM" id="Phobius"/>
    </source>
</evidence>
<sequence>MIEVTSQQGAVLAFISLFTMGFICALCVCCKKKSLIVQENNQLYIPQILNVAHTSHSHLESAVQDLEGSYQNISKRGFIDPIATPPTNNSVLDSEYANIYRPDDIDHDSSEDYENTEFLQKHQTDDNDESDYVNIDSSN</sequence>
<accession>A0AAE0QMM6</accession>
<keyword evidence="2" id="KW-1133">Transmembrane helix</keyword>
<gene>
    <name evidence="3" type="ORF">QTP70_028042</name>
</gene>
<evidence type="ECO:0000313" key="3">
    <source>
        <dbReference type="EMBL" id="KAK3524351.1"/>
    </source>
</evidence>
<keyword evidence="2" id="KW-0812">Transmembrane</keyword>
<organism evidence="3 4">
    <name type="scientific">Hemibagrus guttatus</name>
    <dbReference type="NCBI Taxonomy" id="175788"/>
    <lineage>
        <taxon>Eukaryota</taxon>
        <taxon>Metazoa</taxon>
        <taxon>Chordata</taxon>
        <taxon>Craniata</taxon>
        <taxon>Vertebrata</taxon>
        <taxon>Euteleostomi</taxon>
        <taxon>Actinopterygii</taxon>
        <taxon>Neopterygii</taxon>
        <taxon>Teleostei</taxon>
        <taxon>Ostariophysi</taxon>
        <taxon>Siluriformes</taxon>
        <taxon>Bagridae</taxon>
        <taxon>Hemibagrus</taxon>
    </lineage>
</organism>
<feature type="transmembrane region" description="Helical" evidence="2">
    <location>
        <begin position="12"/>
        <end position="30"/>
    </location>
</feature>
<dbReference type="EMBL" id="JAUCMX010000014">
    <property type="protein sequence ID" value="KAK3524351.1"/>
    <property type="molecule type" value="Genomic_DNA"/>
</dbReference>
<keyword evidence="4" id="KW-1185">Reference proteome</keyword>
<protein>
    <recommendedName>
        <fullName evidence="5">Linker for activation of T-cells family member 2</fullName>
    </recommendedName>
</protein>
<evidence type="ECO:0000256" key="1">
    <source>
        <dbReference type="SAM" id="MobiDB-lite"/>
    </source>
</evidence>
<proteinExistence type="predicted"/>
<reference evidence="3" key="1">
    <citation type="submission" date="2023-06" db="EMBL/GenBank/DDBJ databases">
        <title>Male Hemibagrus guttatus genome.</title>
        <authorList>
            <person name="Bian C."/>
        </authorList>
    </citation>
    <scope>NUCLEOTIDE SEQUENCE</scope>
    <source>
        <strain evidence="3">Male_cb2023</strain>
        <tissue evidence="3">Muscle</tissue>
    </source>
</reference>
<feature type="region of interest" description="Disordered" evidence="1">
    <location>
        <begin position="103"/>
        <end position="139"/>
    </location>
</feature>